<accession>A0AAN7TK02</accession>
<evidence type="ECO:0000256" key="3">
    <source>
        <dbReference type="ARBA" id="ARBA00022448"/>
    </source>
</evidence>
<dbReference type="PANTHER" id="PTHR31645:SF3">
    <property type="entry name" value="OLIGOPEPTIDE TRANSPORTER"/>
    <property type="match status" value="1"/>
</dbReference>
<name>A0AAN7TK02_9PEZI</name>
<feature type="transmembrane region" description="Helical" evidence="8">
    <location>
        <begin position="619"/>
        <end position="639"/>
    </location>
</feature>
<feature type="transmembrane region" description="Helical" evidence="8">
    <location>
        <begin position="322"/>
        <end position="344"/>
    </location>
</feature>
<evidence type="ECO:0000256" key="8">
    <source>
        <dbReference type="SAM" id="Phobius"/>
    </source>
</evidence>
<dbReference type="GO" id="GO:0000329">
    <property type="term" value="C:fungal-type vacuole membrane"/>
    <property type="evidence" value="ECO:0007669"/>
    <property type="project" value="TreeGrafter"/>
</dbReference>
<feature type="transmembrane region" description="Helical" evidence="8">
    <location>
        <begin position="553"/>
        <end position="574"/>
    </location>
</feature>
<proteinExistence type="inferred from homology"/>
<keyword evidence="5 8" id="KW-1133">Transmembrane helix</keyword>
<dbReference type="PANTHER" id="PTHR31645">
    <property type="entry name" value="OLIGOPEPTIDE TRANSPORTER YGL114W-RELATED"/>
    <property type="match status" value="1"/>
</dbReference>
<protein>
    <recommendedName>
        <fullName evidence="11">Oligopeptide transporter</fullName>
    </recommendedName>
</protein>
<evidence type="ECO:0000256" key="7">
    <source>
        <dbReference type="SAM" id="MobiDB-lite"/>
    </source>
</evidence>
<keyword evidence="6 8" id="KW-0472">Membrane</keyword>
<dbReference type="NCBIfam" id="TIGR00728">
    <property type="entry name" value="OPT_sfam"/>
    <property type="match status" value="1"/>
</dbReference>
<feature type="transmembrane region" description="Helical" evidence="8">
    <location>
        <begin position="435"/>
        <end position="455"/>
    </location>
</feature>
<feature type="transmembrane region" description="Helical" evidence="8">
    <location>
        <begin position="185"/>
        <end position="206"/>
    </location>
</feature>
<evidence type="ECO:0000256" key="2">
    <source>
        <dbReference type="ARBA" id="ARBA00008807"/>
    </source>
</evidence>
<feature type="compositionally biased region" description="Gly residues" evidence="7">
    <location>
        <begin position="1"/>
        <end position="12"/>
    </location>
</feature>
<feature type="transmembrane region" description="Helical" evidence="8">
    <location>
        <begin position="110"/>
        <end position="127"/>
    </location>
</feature>
<keyword evidence="4 8" id="KW-0812">Transmembrane</keyword>
<dbReference type="Pfam" id="PF03169">
    <property type="entry name" value="OPT"/>
    <property type="match status" value="1"/>
</dbReference>
<sequence length="735" mass="79011">MSNQGGAMGIGSGSQTLEQATIIEIEKDDDKHSSSDPSVRMEKGEIIAVEEDDDDEAEERVYEFTHEEQFPIDPNAEDEVQQLTFRAIFVGCCLGGVIAASNIYLGLKTGWTFGASLFGSIFGYAILKPLSRALPNWAGGGYFGPKENVCVQSAATAAGSLGLIFTSGIPAAYQLGLLNTPKEDFGKLVTFTLACAYYGMFFAIPLRKLYILKQKLPFPSAVAAAYTIRSLHTGKNAEANAKKKTRALLIAFMLAITLRCVSEYAPGLLWDWHWGWTLYSIGWTSAIKVENWSWVFEFTPAFTGVGLLAGCNASYSFFGGSILAWAIIGPSLVATGAAFGTAVAPDKYPGYMNYMSMVLDDPVQHPSPRYWLVWPGTMLLLAGAFAEVAAQWRPITASLVLLTEPLWGRFRKGGAKFNEDDLIEEPCTADELVPMWMWGGGIILSIIFTCLIMGLQFKQNVGVTILAILFAFIFSFIGAESTGRTNITPVTSIGNASQLVIGGATHGHGSVANQQLLNITGGLLALGASEQSADMLGDLKTTHLLRASPRVQFYAQCCGAIVSVFMSVAMYVLFSEAYPCINDLSLADKCSFGIPDVGAYRAIAVAVTSTSLPVPTSSGILSIVILVWCFIQTFLKYRFVPAKYHIYVPNLVGMGIAFILNTTTYPTAMAVGATFGFFWKKNYPAAFGMYCYACAAGMIAGEGLGGIVGAILQVGKVSGNYYGTAIGCPAFEYCG</sequence>
<evidence type="ECO:0000256" key="4">
    <source>
        <dbReference type="ARBA" id="ARBA00022692"/>
    </source>
</evidence>
<feature type="transmembrane region" description="Helical" evidence="8">
    <location>
        <begin position="371"/>
        <end position="390"/>
    </location>
</feature>
<feature type="compositionally biased region" description="Basic and acidic residues" evidence="7">
    <location>
        <begin position="24"/>
        <end position="45"/>
    </location>
</feature>
<evidence type="ECO:0000313" key="10">
    <source>
        <dbReference type="Proteomes" id="UP001310890"/>
    </source>
</evidence>
<organism evidence="9 10">
    <name type="scientific">Meristemomyces frigidus</name>
    <dbReference type="NCBI Taxonomy" id="1508187"/>
    <lineage>
        <taxon>Eukaryota</taxon>
        <taxon>Fungi</taxon>
        <taxon>Dikarya</taxon>
        <taxon>Ascomycota</taxon>
        <taxon>Pezizomycotina</taxon>
        <taxon>Dothideomycetes</taxon>
        <taxon>Dothideomycetidae</taxon>
        <taxon>Mycosphaerellales</taxon>
        <taxon>Teratosphaeriaceae</taxon>
        <taxon>Meristemomyces</taxon>
    </lineage>
</organism>
<feature type="transmembrane region" description="Helical" evidence="8">
    <location>
        <begin position="461"/>
        <end position="479"/>
    </location>
</feature>
<dbReference type="Proteomes" id="UP001310890">
    <property type="component" value="Unassembled WGS sequence"/>
</dbReference>
<evidence type="ECO:0000256" key="5">
    <source>
        <dbReference type="ARBA" id="ARBA00022989"/>
    </source>
</evidence>
<evidence type="ECO:0000256" key="6">
    <source>
        <dbReference type="ARBA" id="ARBA00023136"/>
    </source>
</evidence>
<dbReference type="InterPro" id="IPR004813">
    <property type="entry name" value="OPT"/>
</dbReference>
<feature type="transmembrane region" description="Helical" evidence="8">
    <location>
        <begin position="651"/>
        <end position="679"/>
    </location>
</feature>
<feature type="transmembrane region" description="Helical" evidence="8">
    <location>
        <begin position="148"/>
        <end position="173"/>
    </location>
</feature>
<feature type="transmembrane region" description="Helical" evidence="8">
    <location>
        <begin position="247"/>
        <end position="272"/>
    </location>
</feature>
<dbReference type="GO" id="GO:0035673">
    <property type="term" value="F:oligopeptide transmembrane transporter activity"/>
    <property type="evidence" value="ECO:0007669"/>
    <property type="project" value="InterPro"/>
</dbReference>
<dbReference type="InterPro" id="IPR045035">
    <property type="entry name" value="YSL-like"/>
</dbReference>
<gene>
    <name evidence="9" type="ORF">LTR62_003732</name>
</gene>
<evidence type="ECO:0000256" key="1">
    <source>
        <dbReference type="ARBA" id="ARBA00004141"/>
    </source>
</evidence>
<reference evidence="9" key="1">
    <citation type="submission" date="2023-08" db="EMBL/GenBank/DDBJ databases">
        <title>Black Yeasts Isolated from many extreme environments.</title>
        <authorList>
            <person name="Coleine C."/>
            <person name="Stajich J.E."/>
            <person name="Selbmann L."/>
        </authorList>
    </citation>
    <scope>NUCLEOTIDE SEQUENCE</scope>
    <source>
        <strain evidence="9">CCFEE 5401</strain>
    </source>
</reference>
<feature type="transmembrane region" description="Helical" evidence="8">
    <location>
        <begin position="685"/>
        <end position="712"/>
    </location>
</feature>
<dbReference type="AlphaFoldDB" id="A0AAN7TK02"/>
<feature type="transmembrane region" description="Helical" evidence="8">
    <location>
        <begin position="83"/>
        <end position="104"/>
    </location>
</feature>
<feature type="region of interest" description="Disordered" evidence="7">
    <location>
        <begin position="1"/>
        <end position="53"/>
    </location>
</feature>
<feature type="transmembrane region" description="Helical" evidence="8">
    <location>
        <begin position="292"/>
        <end position="310"/>
    </location>
</feature>
<keyword evidence="3" id="KW-0813">Transport</keyword>
<comment type="similarity">
    <text evidence="2">Belongs to the oligopeptide OPT transporter family.</text>
</comment>
<evidence type="ECO:0000313" key="9">
    <source>
        <dbReference type="EMBL" id="KAK5112910.1"/>
    </source>
</evidence>
<comment type="caution">
    <text evidence="9">The sequence shown here is derived from an EMBL/GenBank/DDBJ whole genome shotgun (WGS) entry which is preliminary data.</text>
</comment>
<evidence type="ECO:0008006" key="11">
    <source>
        <dbReference type="Google" id="ProtNLM"/>
    </source>
</evidence>
<dbReference type="EMBL" id="JAVRRL010000027">
    <property type="protein sequence ID" value="KAK5112910.1"/>
    <property type="molecule type" value="Genomic_DNA"/>
</dbReference>
<comment type="subcellular location">
    <subcellularLocation>
        <location evidence="1">Membrane</location>
        <topology evidence="1">Multi-pass membrane protein</topology>
    </subcellularLocation>
</comment>